<keyword evidence="6 7" id="KW-0269">Exonuclease</keyword>
<organism evidence="10 11">
    <name type="scientific">Candidatus Methylocalor cossyra</name>
    <dbReference type="NCBI Taxonomy" id="3108543"/>
    <lineage>
        <taxon>Bacteria</taxon>
        <taxon>Pseudomonadati</taxon>
        <taxon>Pseudomonadota</taxon>
        <taxon>Gammaproteobacteria</taxon>
        <taxon>Methylococcales</taxon>
        <taxon>Methylococcaceae</taxon>
        <taxon>Candidatus Methylocalor</taxon>
    </lineage>
</organism>
<comment type="similarity">
    <text evidence="1 7">Belongs to the SbcD family.</text>
</comment>
<reference evidence="10 11" key="1">
    <citation type="submission" date="2024-04" db="EMBL/GenBank/DDBJ databases">
        <authorList>
            <person name="Cremers G."/>
        </authorList>
    </citation>
    <scope>NUCLEOTIDE SEQUENCE [LARGE SCALE GENOMIC DNA]</scope>
    <source>
        <strain evidence="10">MeCH1-AG</strain>
    </source>
</reference>
<evidence type="ECO:0000256" key="2">
    <source>
        <dbReference type="ARBA" id="ARBA00011322"/>
    </source>
</evidence>
<keyword evidence="7" id="KW-0235">DNA replication</keyword>
<accession>A0ABM9NKP0</accession>
<evidence type="ECO:0000313" key="10">
    <source>
        <dbReference type="EMBL" id="CAL1241204.1"/>
    </source>
</evidence>
<dbReference type="Proteomes" id="UP001497493">
    <property type="component" value="Chromosome"/>
</dbReference>
<dbReference type="InterPro" id="IPR004593">
    <property type="entry name" value="SbcD"/>
</dbReference>
<dbReference type="Gene3D" id="3.60.21.10">
    <property type="match status" value="1"/>
</dbReference>
<evidence type="ECO:0000259" key="8">
    <source>
        <dbReference type="Pfam" id="PF00149"/>
    </source>
</evidence>
<dbReference type="InterPro" id="IPR026843">
    <property type="entry name" value="SbcD_C"/>
</dbReference>
<keyword evidence="7" id="KW-0233">DNA recombination</keyword>
<dbReference type="InterPro" id="IPR041796">
    <property type="entry name" value="Mre11_N"/>
</dbReference>
<dbReference type="NCBIfam" id="TIGR00619">
    <property type="entry name" value="sbcd"/>
    <property type="match status" value="1"/>
</dbReference>
<evidence type="ECO:0000256" key="3">
    <source>
        <dbReference type="ARBA" id="ARBA00013365"/>
    </source>
</evidence>
<name>A0ABM9NKP0_9GAMM</name>
<dbReference type="PANTHER" id="PTHR30337">
    <property type="entry name" value="COMPONENT OF ATP-DEPENDENT DSDNA EXONUCLEASE"/>
    <property type="match status" value="1"/>
</dbReference>
<gene>
    <name evidence="7 10" type="primary">sbcD</name>
    <name evidence="10" type="ORF">MECH1_V1_2428</name>
</gene>
<evidence type="ECO:0000259" key="9">
    <source>
        <dbReference type="Pfam" id="PF12320"/>
    </source>
</evidence>
<sequence>MRLLHTSDWHLGQTFHGFERAYEHERFLGWLLDTLEAERADALLVAGDVFDHANPSAAAQHLLYRFLSEAKRRLPRLDIVLIAGNHDSPGRLEAPLPLLNAFGVRVVGQARSADGALDVDRLRVPLRDRRDRIAAWCLAVPFLRPSDLSAAELDQGDEDRGQGPPAESMGDAYARRVAGLYRRLLAGAMERREHGQAIIALGHCHLAGGTVSLASERRIVVGGSEALPATVFDPALAYVALGHLHRAQCIAGDERLRYAGSPMPLSFREIDYPHQIVRIELDGERAGAIEAIPVPRFVALERVPERPQPLTEVLAALAALERPAAAADQQPYLEVQVQLEAPEPGLRGRIEAALAGKPVRLARIDVQRPTRPGNGTAPLSLEDLGQLRPEDVFRQLYREHYGDEAPAPLLAAFAELLQPETP</sequence>
<keyword evidence="4 7" id="KW-0540">Nuclease</keyword>
<keyword evidence="5 7" id="KW-0378">Hydrolase</keyword>
<evidence type="ECO:0000313" key="11">
    <source>
        <dbReference type="Proteomes" id="UP001497493"/>
    </source>
</evidence>
<keyword evidence="7" id="KW-0255">Endonuclease</keyword>
<evidence type="ECO:0000256" key="1">
    <source>
        <dbReference type="ARBA" id="ARBA00010555"/>
    </source>
</evidence>
<dbReference type="SUPFAM" id="SSF56300">
    <property type="entry name" value="Metallo-dependent phosphatases"/>
    <property type="match status" value="1"/>
</dbReference>
<dbReference type="Pfam" id="PF12320">
    <property type="entry name" value="SbcD_C"/>
    <property type="match status" value="1"/>
</dbReference>
<keyword evidence="11" id="KW-1185">Reference proteome</keyword>
<dbReference type="EMBL" id="OZ026884">
    <property type="protein sequence ID" value="CAL1241204.1"/>
    <property type="molecule type" value="Genomic_DNA"/>
</dbReference>
<evidence type="ECO:0000256" key="6">
    <source>
        <dbReference type="ARBA" id="ARBA00022839"/>
    </source>
</evidence>
<protein>
    <recommendedName>
        <fullName evidence="3 7">Nuclease SbcCD subunit D</fullName>
    </recommendedName>
</protein>
<evidence type="ECO:0000256" key="7">
    <source>
        <dbReference type="RuleBase" id="RU363069"/>
    </source>
</evidence>
<comment type="function">
    <text evidence="7">SbcCD cleaves DNA hairpin structures. These structures can inhibit DNA replication and are intermediates in certain DNA recombination reactions. The complex acts as a 3'-&gt;5' double strand exonuclease that can open hairpins. It also has a 5' single-strand endonuclease activity.</text>
</comment>
<dbReference type="InterPro" id="IPR029052">
    <property type="entry name" value="Metallo-depent_PP-like"/>
</dbReference>
<dbReference type="InterPro" id="IPR050535">
    <property type="entry name" value="DNA_Repair-Maintenance_Comp"/>
</dbReference>
<proteinExistence type="inferred from homology"/>
<comment type="subunit">
    <text evidence="2 7">Heterodimer of SbcC and SbcD.</text>
</comment>
<dbReference type="Pfam" id="PF00149">
    <property type="entry name" value="Metallophos"/>
    <property type="match status" value="1"/>
</dbReference>
<dbReference type="RefSeq" id="WP_348757728.1">
    <property type="nucleotide sequence ID" value="NZ_OZ026884.1"/>
</dbReference>
<feature type="domain" description="Nuclease SbcCD subunit D C-terminal" evidence="9">
    <location>
        <begin position="296"/>
        <end position="400"/>
    </location>
</feature>
<dbReference type="InterPro" id="IPR004843">
    <property type="entry name" value="Calcineurin-like_PHP"/>
</dbReference>
<dbReference type="CDD" id="cd00840">
    <property type="entry name" value="MPP_Mre11_N"/>
    <property type="match status" value="1"/>
</dbReference>
<evidence type="ECO:0000256" key="4">
    <source>
        <dbReference type="ARBA" id="ARBA00022722"/>
    </source>
</evidence>
<evidence type="ECO:0000256" key="5">
    <source>
        <dbReference type="ARBA" id="ARBA00022801"/>
    </source>
</evidence>
<dbReference type="PANTHER" id="PTHR30337:SF0">
    <property type="entry name" value="NUCLEASE SBCCD SUBUNIT D"/>
    <property type="match status" value="1"/>
</dbReference>
<feature type="domain" description="Calcineurin-like phosphoesterase" evidence="8">
    <location>
        <begin position="1"/>
        <end position="246"/>
    </location>
</feature>